<organism evidence="1 2">
    <name type="scientific">Solemya elarraichensis gill symbiont</name>
    <dbReference type="NCBI Taxonomy" id="1918949"/>
    <lineage>
        <taxon>Bacteria</taxon>
        <taxon>Pseudomonadati</taxon>
        <taxon>Pseudomonadota</taxon>
        <taxon>Gammaproteobacteria</taxon>
        <taxon>sulfur-oxidizing symbionts</taxon>
    </lineage>
</organism>
<name>A0A1T2KYV6_9GAMM</name>
<dbReference type="EMBL" id="MPRK01000234">
    <property type="protein sequence ID" value="OOZ38025.1"/>
    <property type="molecule type" value="Genomic_DNA"/>
</dbReference>
<proteinExistence type="predicted"/>
<sequence length="111" mass="12505">MFGPIKKWAVRRQVGDHIYSTLQHSRPLLTDLAPPVPGTLLYWLNNQQHPDIEYISIVRSGSYNFVGDLLVPSFSQDMNWIPALQGKSQVLVSVHGHELSPADSFILLNLL</sequence>
<protein>
    <submittedName>
        <fullName evidence="1">Uncharacterized protein</fullName>
    </submittedName>
</protein>
<accession>A0A1T2KYV6</accession>
<evidence type="ECO:0000313" key="2">
    <source>
        <dbReference type="Proteomes" id="UP000190198"/>
    </source>
</evidence>
<keyword evidence="2" id="KW-1185">Reference proteome</keyword>
<dbReference type="Proteomes" id="UP000190198">
    <property type="component" value="Unassembled WGS sequence"/>
</dbReference>
<comment type="caution">
    <text evidence="1">The sequence shown here is derived from an EMBL/GenBank/DDBJ whole genome shotgun (WGS) entry which is preliminary data.</text>
</comment>
<reference evidence="1 2" key="1">
    <citation type="submission" date="2016-11" db="EMBL/GenBank/DDBJ databases">
        <title>Mixed transmission modes and dynamic genome evolution in an obligate animal-bacterial symbiosis.</title>
        <authorList>
            <person name="Russell S.L."/>
            <person name="Corbett-Detig R.B."/>
            <person name="Cavanaugh C.M."/>
        </authorList>
    </citation>
    <scope>NUCLEOTIDE SEQUENCE [LARGE SCALE GENOMIC DNA]</scope>
    <source>
        <strain evidence="1">Sp-SM6</strain>
    </source>
</reference>
<dbReference type="AlphaFoldDB" id="A0A1T2KYV6"/>
<gene>
    <name evidence="1" type="ORF">BOW52_09595</name>
</gene>
<evidence type="ECO:0000313" key="1">
    <source>
        <dbReference type="EMBL" id="OOZ38025.1"/>
    </source>
</evidence>